<dbReference type="EMBL" id="JN885136">
    <property type="protein sequence ID" value="AEW87652.1"/>
    <property type="molecule type" value="Genomic_DNA"/>
</dbReference>
<evidence type="ECO:0000313" key="2">
    <source>
        <dbReference type="EMBL" id="AEW87822.1"/>
    </source>
</evidence>
<accession>G9JMV5</accession>
<dbReference type="GeneID" id="3416498"/>
<dbReference type="Proteomes" id="UP000124292">
    <property type="component" value="Genome"/>
</dbReference>
<evidence type="ECO:0000313" key="1">
    <source>
        <dbReference type="EMBL" id="AEW87652.1"/>
    </source>
</evidence>
<evidence type="ECO:0000313" key="3">
    <source>
        <dbReference type="Proteomes" id="UP000124292"/>
    </source>
</evidence>
<dbReference type="Proteomes" id="UP000133219">
    <property type="component" value="Segment"/>
</dbReference>
<dbReference type="EMBL" id="JN885137">
    <property type="protein sequence ID" value="AEW87822.1"/>
    <property type="molecule type" value="Genomic_DNA"/>
</dbReference>
<dbReference type="RefSeq" id="YP_238430.1">
    <property type="nucleotide sequence ID" value="NC_007016.1"/>
</dbReference>
<reference evidence="3 4" key="1">
    <citation type="journal article" date="2013" name="J. Virol.">
        <title>Genomic characterization of Japanese macaque rhadinovirus, a novel herpesvirus isolated from a nonhuman primate with a spontaneous inflammatory demyelinating disease.</title>
        <authorList>
            <person name="Estep R.D."/>
            <person name="Hansen S.G."/>
            <person name="Rogers K.S."/>
            <person name="Axthelm M.K."/>
            <person name="Wong S.W."/>
        </authorList>
    </citation>
    <scope>NUCLEOTIDE SEQUENCE [LARGE SCALE GENOMIC DNA]</scope>
    <source>
        <strain evidence="2">12E2</strain>
        <strain evidence="1">3A1</strain>
    </source>
</reference>
<gene>
    <name evidence="2" type="ORF">JM127</name>
</gene>
<name>G9JMV5_9GAMA</name>
<organism evidence="2 3">
    <name type="scientific">Macaca fuscata rhadinovirus</name>
    <dbReference type="NCBI Taxonomy" id="272551"/>
    <lineage>
        <taxon>Viruses</taxon>
        <taxon>Duplodnaviria</taxon>
        <taxon>Heunggongvirae</taxon>
        <taxon>Peploviricota</taxon>
        <taxon>Herviviricetes</taxon>
        <taxon>Herpesvirales</taxon>
        <taxon>Orthoherpesviridae</taxon>
        <taxon>Gammaherpesvirinae</taxon>
        <taxon>Rhadinovirus</taxon>
        <taxon>Rhadinovirus macacinegamma11</taxon>
        <taxon>macacine gammaherpesvirus 11</taxon>
    </lineage>
</organism>
<dbReference type="KEGG" id="vg:3416498"/>
<protein>
    <submittedName>
        <fullName evidence="2">JM127</fullName>
    </submittedName>
</protein>
<sequence length="106" mass="11991">MVWTARRRASVREDGLLLSSASTHSRIRLLPSVWSVFVTVAVERKRVLLVRMPSILARLSDMLSSRVLFSSIIMNDSDDARSWMAALSFSNRGFREVPIRAPAFVI</sequence>
<proteinExistence type="predicted"/>
<evidence type="ECO:0000313" key="4">
    <source>
        <dbReference type="Proteomes" id="UP000133219"/>
    </source>
</evidence>